<protein>
    <submittedName>
        <fullName evidence="3">BolA family transcriptional regulator</fullName>
    </submittedName>
</protein>
<comment type="similarity">
    <text evidence="1 2">Belongs to the BolA/IbaG family.</text>
</comment>
<dbReference type="PANTHER" id="PTHR46229:SF2">
    <property type="entry name" value="BOLA-LIKE PROTEIN 1"/>
    <property type="match status" value="1"/>
</dbReference>
<dbReference type="InterPro" id="IPR002634">
    <property type="entry name" value="BolA"/>
</dbReference>
<dbReference type="Gene3D" id="3.10.20.90">
    <property type="entry name" value="Phosphatidylinositol 3-kinase Catalytic Subunit, Chain A, domain 1"/>
    <property type="match status" value="1"/>
</dbReference>
<dbReference type="PANTHER" id="PTHR46229">
    <property type="entry name" value="BOLA TRANSCRIPTION REGULATOR"/>
    <property type="match status" value="1"/>
</dbReference>
<dbReference type="Proteomes" id="UP001152321">
    <property type="component" value="Unassembled WGS sequence"/>
</dbReference>
<dbReference type="InterPro" id="IPR050961">
    <property type="entry name" value="BolA/IbaG_stress_morph_reg"/>
</dbReference>
<dbReference type="RefSeq" id="WP_277579207.1">
    <property type="nucleotide sequence ID" value="NZ_JANRMI010000004.1"/>
</dbReference>
<reference evidence="3" key="1">
    <citation type="submission" date="2022-08" db="EMBL/GenBank/DDBJ databases">
        <title>Novel Bdellovibrio Species Isolated from Svalbard: Designation Bdellovibrio svalbardensis.</title>
        <authorList>
            <person name="Mitchell R.J."/>
            <person name="Choi S.Y."/>
        </authorList>
    </citation>
    <scope>NUCLEOTIDE SEQUENCE</scope>
    <source>
        <strain evidence="3">PAP01</strain>
    </source>
</reference>
<gene>
    <name evidence="3" type="ORF">NWE73_15250</name>
</gene>
<evidence type="ECO:0000256" key="1">
    <source>
        <dbReference type="ARBA" id="ARBA00005578"/>
    </source>
</evidence>
<keyword evidence="4" id="KW-1185">Reference proteome</keyword>
<dbReference type="SUPFAM" id="SSF82657">
    <property type="entry name" value="BolA-like"/>
    <property type="match status" value="1"/>
</dbReference>
<evidence type="ECO:0000256" key="2">
    <source>
        <dbReference type="RuleBase" id="RU003860"/>
    </source>
</evidence>
<dbReference type="PIRSF" id="PIRSF003113">
    <property type="entry name" value="BolA"/>
    <property type="match status" value="1"/>
</dbReference>
<dbReference type="InterPro" id="IPR036065">
    <property type="entry name" value="BolA-like_sf"/>
</dbReference>
<organism evidence="3 4">
    <name type="scientific">Bdellovibrio svalbardensis</name>
    <dbReference type="NCBI Taxonomy" id="2972972"/>
    <lineage>
        <taxon>Bacteria</taxon>
        <taxon>Pseudomonadati</taxon>
        <taxon>Bdellovibrionota</taxon>
        <taxon>Bdellovibrionia</taxon>
        <taxon>Bdellovibrionales</taxon>
        <taxon>Pseudobdellovibrionaceae</taxon>
        <taxon>Bdellovibrio</taxon>
    </lineage>
</organism>
<name>A0ABT6DLH8_9BACT</name>
<evidence type="ECO:0000313" key="3">
    <source>
        <dbReference type="EMBL" id="MDG0817736.1"/>
    </source>
</evidence>
<dbReference type="Pfam" id="PF01722">
    <property type="entry name" value="BolA"/>
    <property type="match status" value="1"/>
</dbReference>
<proteinExistence type="inferred from homology"/>
<evidence type="ECO:0000313" key="4">
    <source>
        <dbReference type="Proteomes" id="UP001152321"/>
    </source>
</evidence>
<accession>A0ABT6DLH8</accession>
<dbReference type="EMBL" id="JANRMI010000004">
    <property type="protein sequence ID" value="MDG0817736.1"/>
    <property type="molecule type" value="Genomic_DNA"/>
</dbReference>
<comment type="caution">
    <text evidence="3">The sequence shown here is derived from an EMBL/GenBank/DDBJ whole genome shotgun (WGS) entry which is preliminary data.</text>
</comment>
<sequence length="107" mass="12156">MSSRESRIRENLSKALAPTVLEIENESHMHSGPRSDSHYKVLVVAPAFEGKSRIDRQRMVNDLLKEELQTGLHALTQKTLTPEEFEKQKDALNFISPECRGGSKHDK</sequence>